<dbReference type="Gene3D" id="1.20.1540.10">
    <property type="entry name" value="Rhomboid-like"/>
    <property type="match status" value="1"/>
</dbReference>
<keyword evidence="12" id="KW-1185">Reference proteome</keyword>
<evidence type="ECO:0000313" key="11">
    <source>
        <dbReference type="EMBL" id="KAG8232272.1"/>
    </source>
</evidence>
<dbReference type="PANTHER" id="PTHR43066">
    <property type="entry name" value="RHOMBOID-RELATED PROTEIN"/>
    <property type="match status" value="1"/>
</dbReference>
<dbReference type="OrthoDB" id="10257275at2759"/>
<name>A0A8K0KD80_LADFU</name>
<evidence type="ECO:0000259" key="10">
    <source>
        <dbReference type="Pfam" id="PF01694"/>
    </source>
</evidence>
<keyword evidence="6 8" id="KW-1133">Transmembrane helix</keyword>
<organism evidence="11 12">
    <name type="scientific">Ladona fulva</name>
    <name type="common">Scarce chaser dragonfly</name>
    <name type="synonym">Libellula fulva</name>
    <dbReference type="NCBI Taxonomy" id="123851"/>
    <lineage>
        <taxon>Eukaryota</taxon>
        <taxon>Metazoa</taxon>
        <taxon>Ecdysozoa</taxon>
        <taxon>Arthropoda</taxon>
        <taxon>Hexapoda</taxon>
        <taxon>Insecta</taxon>
        <taxon>Pterygota</taxon>
        <taxon>Palaeoptera</taxon>
        <taxon>Odonata</taxon>
        <taxon>Epiprocta</taxon>
        <taxon>Anisoptera</taxon>
        <taxon>Libelluloidea</taxon>
        <taxon>Libellulidae</taxon>
        <taxon>Ladona</taxon>
    </lineage>
</organism>
<feature type="domain" description="Peptidase S54 rhomboid" evidence="10">
    <location>
        <begin position="67"/>
        <end position="218"/>
    </location>
</feature>
<sequence length="246" mass="27559">MSRQRRGNELGVLLLLYELGNAGFTHIPPATLGAVAGQALLYSGYIPVSWERWEVCLSAESVLYKKDYKRLLLSAIEHGDDMHLYYNMISLLWKGRGLETRLFGSKNFALFLILASVLCSATYVGLAFALFRLLNDYSYLKTCAIGFSGVLFTLKTLTSSRDAELNENGRQSFMGGYVRVPLRYAAWAELILIHILVPGSSFLGHLSGILVGMAYIYTPLGNMIDRLLQTITGEPVYRWAYIRGYT</sequence>
<dbReference type="GO" id="GO:0006508">
    <property type="term" value="P:proteolysis"/>
    <property type="evidence" value="ECO:0007669"/>
    <property type="project" value="UniProtKB-KW"/>
</dbReference>
<dbReference type="FunFam" id="1.20.1540.10:FF:000008">
    <property type="entry name" value="RHOMBOID-like protein 13"/>
    <property type="match status" value="1"/>
</dbReference>
<proteinExistence type="inferred from homology"/>
<dbReference type="InterPro" id="IPR035952">
    <property type="entry name" value="Rhomboid-like_sf"/>
</dbReference>
<evidence type="ECO:0000256" key="5">
    <source>
        <dbReference type="ARBA" id="ARBA00022801"/>
    </source>
</evidence>
<evidence type="ECO:0000256" key="9">
    <source>
        <dbReference type="SAM" id="SignalP"/>
    </source>
</evidence>
<dbReference type="GO" id="GO:0004252">
    <property type="term" value="F:serine-type endopeptidase activity"/>
    <property type="evidence" value="ECO:0007669"/>
    <property type="project" value="InterPro"/>
</dbReference>
<dbReference type="Proteomes" id="UP000792457">
    <property type="component" value="Unassembled WGS sequence"/>
</dbReference>
<keyword evidence="4 8" id="KW-0812">Transmembrane</keyword>
<evidence type="ECO:0000256" key="4">
    <source>
        <dbReference type="ARBA" id="ARBA00022692"/>
    </source>
</evidence>
<evidence type="ECO:0000256" key="2">
    <source>
        <dbReference type="ARBA" id="ARBA00009045"/>
    </source>
</evidence>
<protein>
    <recommendedName>
        <fullName evidence="10">Peptidase S54 rhomboid domain-containing protein</fullName>
    </recommendedName>
</protein>
<reference evidence="11" key="1">
    <citation type="submission" date="2013-04" db="EMBL/GenBank/DDBJ databases">
        <authorList>
            <person name="Qu J."/>
            <person name="Murali S.C."/>
            <person name="Bandaranaike D."/>
            <person name="Bellair M."/>
            <person name="Blankenburg K."/>
            <person name="Chao H."/>
            <person name="Dinh H."/>
            <person name="Doddapaneni H."/>
            <person name="Downs B."/>
            <person name="Dugan-Rocha S."/>
            <person name="Elkadiri S."/>
            <person name="Gnanaolivu R.D."/>
            <person name="Hernandez B."/>
            <person name="Javaid M."/>
            <person name="Jayaseelan J.C."/>
            <person name="Lee S."/>
            <person name="Li M."/>
            <person name="Ming W."/>
            <person name="Munidasa M."/>
            <person name="Muniz J."/>
            <person name="Nguyen L."/>
            <person name="Ongeri F."/>
            <person name="Osuji N."/>
            <person name="Pu L.-L."/>
            <person name="Puazo M."/>
            <person name="Qu C."/>
            <person name="Quiroz J."/>
            <person name="Raj R."/>
            <person name="Weissenberger G."/>
            <person name="Xin Y."/>
            <person name="Zou X."/>
            <person name="Han Y."/>
            <person name="Richards S."/>
            <person name="Worley K."/>
            <person name="Muzny D."/>
            <person name="Gibbs R."/>
        </authorList>
    </citation>
    <scope>NUCLEOTIDE SEQUENCE</scope>
    <source>
        <strain evidence="11">Sampled in the wild</strain>
    </source>
</reference>
<evidence type="ECO:0000256" key="7">
    <source>
        <dbReference type="ARBA" id="ARBA00023136"/>
    </source>
</evidence>
<comment type="subcellular location">
    <subcellularLocation>
        <location evidence="1">Membrane</location>
        <topology evidence="1">Multi-pass membrane protein</topology>
    </subcellularLocation>
</comment>
<feature type="signal peptide" evidence="9">
    <location>
        <begin position="1"/>
        <end position="22"/>
    </location>
</feature>
<dbReference type="AlphaFoldDB" id="A0A8K0KD80"/>
<evidence type="ECO:0000256" key="8">
    <source>
        <dbReference type="SAM" id="Phobius"/>
    </source>
</evidence>
<feature type="transmembrane region" description="Helical" evidence="8">
    <location>
        <begin position="108"/>
        <end position="131"/>
    </location>
</feature>
<keyword evidence="9" id="KW-0732">Signal</keyword>
<evidence type="ECO:0000256" key="3">
    <source>
        <dbReference type="ARBA" id="ARBA00022670"/>
    </source>
</evidence>
<dbReference type="PANTHER" id="PTHR43066:SF1">
    <property type="entry name" value="RHOMBOID PROTEIN 2"/>
    <property type="match status" value="1"/>
</dbReference>
<keyword evidence="7 8" id="KW-0472">Membrane</keyword>
<keyword evidence="3" id="KW-0645">Protease</keyword>
<keyword evidence="5" id="KW-0378">Hydrolase</keyword>
<dbReference type="SUPFAM" id="SSF144091">
    <property type="entry name" value="Rhomboid-like"/>
    <property type="match status" value="1"/>
</dbReference>
<gene>
    <name evidence="11" type="ORF">J437_LFUL011759</name>
</gene>
<evidence type="ECO:0000313" key="12">
    <source>
        <dbReference type="Proteomes" id="UP000792457"/>
    </source>
</evidence>
<comment type="similarity">
    <text evidence="2">Belongs to the peptidase S54 family.</text>
</comment>
<comment type="caution">
    <text evidence="11">The sequence shown here is derived from an EMBL/GenBank/DDBJ whole genome shotgun (WGS) entry which is preliminary data.</text>
</comment>
<evidence type="ECO:0000256" key="6">
    <source>
        <dbReference type="ARBA" id="ARBA00022989"/>
    </source>
</evidence>
<dbReference type="InterPro" id="IPR022764">
    <property type="entry name" value="Peptidase_S54_rhomboid_dom"/>
</dbReference>
<accession>A0A8K0KD80</accession>
<reference evidence="11" key="2">
    <citation type="submission" date="2017-10" db="EMBL/GenBank/DDBJ databases">
        <title>Ladona fulva Genome sequencing and assembly.</title>
        <authorList>
            <person name="Murali S."/>
            <person name="Richards S."/>
            <person name="Bandaranaike D."/>
            <person name="Bellair M."/>
            <person name="Blankenburg K."/>
            <person name="Chao H."/>
            <person name="Dinh H."/>
            <person name="Doddapaneni H."/>
            <person name="Dugan-Rocha S."/>
            <person name="Elkadiri S."/>
            <person name="Gnanaolivu R."/>
            <person name="Hernandez B."/>
            <person name="Skinner E."/>
            <person name="Javaid M."/>
            <person name="Lee S."/>
            <person name="Li M."/>
            <person name="Ming W."/>
            <person name="Munidasa M."/>
            <person name="Muniz J."/>
            <person name="Nguyen L."/>
            <person name="Hughes D."/>
            <person name="Osuji N."/>
            <person name="Pu L.-L."/>
            <person name="Puazo M."/>
            <person name="Qu C."/>
            <person name="Quiroz J."/>
            <person name="Raj R."/>
            <person name="Weissenberger G."/>
            <person name="Xin Y."/>
            <person name="Zou X."/>
            <person name="Han Y."/>
            <person name="Worley K."/>
            <person name="Muzny D."/>
            <person name="Gibbs R."/>
        </authorList>
    </citation>
    <scope>NUCLEOTIDE SEQUENCE</scope>
    <source>
        <strain evidence="11">Sampled in the wild</strain>
    </source>
</reference>
<dbReference type="EMBL" id="KZ308608">
    <property type="protein sequence ID" value="KAG8232272.1"/>
    <property type="molecule type" value="Genomic_DNA"/>
</dbReference>
<dbReference type="GO" id="GO:0016020">
    <property type="term" value="C:membrane"/>
    <property type="evidence" value="ECO:0007669"/>
    <property type="project" value="UniProtKB-SubCell"/>
</dbReference>
<evidence type="ECO:0000256" key="1">
    <source>
        <dbReference type="ARBA" id="ARBA00004141"/>
    </source>
</evidence>
<feature type="chain" id="PRO_5035421475" description="Peptidase S54 rhomboid domain-containing protein" evidence="9">
    <location>
        <begin position="23"/>
        <end position="246"/>
    </location>
</feature>
<dbReference type="Pfam" id="PF01694">
    <property type="entry name" value="Rhomboid"/>
    <property type="match status" value="1"/>
</dbReference>